<feature type="transmembrane region" description="Helical" evidence="3">
    <location>
        <begin position="41"/>
        <end position="65"/>
    </location>
</feature>
<feature type="domain" description="S-locus glycoprotein" evidence="4">
    <location>
        <begin position="78"/>
        <end position="118"/>
    </location>
</feature>
<keyword evidence="3" id="KW-0472">Membrane</keyword>
<evidence type="ECO:0000259" key="4">
    <source>
        <dbReference type="Pfam" id="PF00954"/>
    </source>
</evidence>
<dbReference type="EMBL" id="BTGU01000713">
    <property type="protein sequence ID" value="GMN68859.1"/>
    <property type="molecule type" value="Genomic_DNA"/>
</dbReference>
<evidence type="ECO:0000313" key="5">
    <source>
        <dbReference type="EMBL" id="GMN68859.1"/>
    </source>
</evidence>
<accession>A0AA88E6H3</accession>
<organism evidence="5 6">
    <name type="scientific">Ficus carica</name>
    <name type="common">Common fig</name>
    <dbReference type="NCBI Taxonomy" id="3494"/>
    <lineage>
        <taxon>Eukaryota</taxon>
        <taxon>Viridiplantae</taxon>
        <taxon>Streptophyta</taxon>
        <taxon>Embryophyta</taxon>
        <taxon>Tracheophyta</taxon>
        <taxon>Spermatophyta</taxon>
        <taxon>Magnoliopsida</taxon>
        <taxon>eudicotyledons</taxon>
        <taxon>Gunneridae</taxon>
        <taxon>Pentapetalae</taxon>
        <taxon>rosids</taxon>
        <taxon>fabids</taxon>
        <taxon>Rosales</taxon>
        <taxon>Moraceae</taxon>
        <taxon>Ficeae</taxon>
        <taxon>Ficus</taxon>
    </lineage>
</organism>
<dbReference type="AlphaFoldDB" id="A0AA88E6H3"/>
<evidence type="ECO:0000256" key="1">
    <source>
        <dbReference type="ARBA" id="ARBA00022729"/>
    </source>
</evidence>
<dbReference type="InterPro" id="IPR000858">
    <property type="entry name" value="S_locus_glycoprot_dom"/>
</dbReference>
<keyword evidence="2" id="KW-1015">Disulfide bond</keyword>
<keyword evidence="6" id="KW-1185">Reference proteome</keyword>
<sequence length="147" mass="16567">MVMNQTTSTRQRLTWIESDQSWRDFVGAIVLTPIRTPLPPLLVLIFHLVLMLGLINPGLTMGILWDLYLGRWTESGLTAFSSVPRDYCDKYGVCGANANCTINDNPICQCLIGFKPKSQEKWNLKDWFTVVYGIVLQAASIKIKMGL</sequence>
<gene>
    <name evidence="5" type="ORF">TIFTF001_037910</name>
</gene>
<evidence type="ECO:0000256" key="3">
    <source>
        <dbReference type="SAM" id="Phobius"/>
    </source>
</evidence>
<keyword evidence="3" id="KW-0812">Transmembrane</keyword>
<dbReference type="PANTHER" id="PTHR32444:SF183">
    <property type="entry name" value="APPLE DOMAIN-CONTAINING PROTEIN"/>
    <property type="match status" value="1"/>
</dbReference>
<proteinExistence type="predicted"/>
<dbReference type="PANTHER" id="PTHR32444">
    <property type="entry name" value="BULB-TYPE LECTIN DOMAIN-CONTAINING PROTEIN"/>
    <property type="match status" value="1"/>
</dbReference>
<reference evidence="5" key="1">
    <citation type="submission" date="2023-07" db="EMBL/GenBank/DDBJ databases">
        <title>draft genome sequence of fig (Ficus carica).</title>
        <authorList>
            <person name="Takahashi T."/>
            <person name="Nishimura K."/>
        </authorList>
    </citation>
    <scope>NUCLEOTIDE SEQUENCE</scope>
</reference>
<dbReference type="GO" id="GO:0048544">
    <property type="term" value="P:recognition of pollen"/>
    <property type="evidence" value="ECO:0007669"/>
    <property type="project" value="InterPro"/>
</dbReference>
<dbReference type="Pfam" id="PF00954">
    <property type="entry name" value="S_locus_glycop"/>
    <property type="match status" value="1"/>
</dbReference>
<evidence type="ECO:0000313" key="6">
    <source>
        <dbReference type="Proteomes" id="UP001187192"/>
    </source>
</evidence>
<comment type="caution">
    <text evidence="5">The sequence shown here is derived from an EMBL/GenBank/DDBJ whole genome shotgun (WGS) entry which is preliminary data.</text>
</comment>
<dbReference type="Proteomes" id="UP001187192">
    <property type="component" value="Unassembled WGS sequence"/>
</dbReference>
<name>A0AA88E6H3_FICCA</name>
<protein>
    <recommendedName>
        <fullName evidence="4">S-locus glycoprotein domain-containing protein</fullName>
    </recommendedName>
</protein>
<keyword evidence="1" id="KW-0732">Signal</keyword>
<keyword evidence="3" id="KW-1133">Transmembrane helix</keyword>
<evidence type="ECO:0000256" key="2">
    <source>
        <dbReference type="ARBA" id="ARBA00023157"/>
    </source>
</evidence>